<proteinExistence type="predicted"/>
<reference evidence="1 2" key="1">
    <citation type="submission" date="2016-11" db="EMBL/GenBank/DDBJ databases">
        <authorList>
            <person name="Jaros S."/>
            <person name="Januszkiewicz K."/>
            <person name="Wedrychowicz H."/>
        </authorList>
    </citation>
    <scope>NUCLEOTIDE SEQUENCE [LARGE SCALE GENOMIC DNA]</scope>
    <source>
        <strain evidence="1">NVI 5450</strain>
    </source>
</reference>
<sequence>MVKMIKAVGDTDNDLENYIVKLTALLGTKRPQFASVLRKLIESNCVHEHSISSSDIRDYLPQKDTPSEQATALNQFKNVGIKTGIFLSTSATGVMLNQTLFSSNGIFVTDFIMTYEKTIKTITKNKSDLDSNISVRFTSDDYINDLLILIRTGKTARDKSLSKIIKMFDSKNLINITYGHGNFGKMCEEAGLKNNRALRDKIDLMVSHKIFKRDKNHLKLSSSFILSKQWFNDLEENKHSLFVAFKNGNVIIKTFL</sequence>
<evidence type="ECO:0000313" key="1">
    <source>
        <dbReference type="EMBL" id="SGY94704.1"/>
    </source>
</evidence>
<dbReference type="OrthoDB" id="9902938at2"/>
<dbReference type="GO" id="GO:0004812">
    <property type="term" value="F:aminoacyl-tRNA ligase activity"/>
    <property type="evidence" value="ECO:0007669"/>
    <property type="project" value="UniProtKB-KW"/>
</dbReference>
<protein>
    <submittedName>
        <fullName evidence="1">Alanyl-tRNA synthetase-Alanine--tRNA ligase</fullName>
    </submittedName>
</protein>
<dbReference type="RefSeq" id="WP_075518111.1">
    <property type="nucleotide sequence ID" value="NZ_FPLD01000051.1"/>
</dbReference>
<name>A0A1L0B0J6_9GAMM</name>
<dbReference type="EMBL" id="FPLD01000051">
    <property type="protein sequence ID" value="SGY94704.1"/>
    <property type="molecule type" value="Genomic_DNA"/>
</dbReference>
<keyword evidence="1" id="KW-0030">Aminoacyl-tRNA synthetase</keyword>
<accession>A0A1L0B0J6</accession>
<organism evidence="1 2">
    <name type="scientific">Moritella viscosa</name>
    <dbReference type="NCBI Taxonomy" id="80854"/>
    <lineage>
        <taxon>Bacteria</taxon>
        <taxon>Pseudomonadati</taxon>
        <taxon>Pseudomonadota</taxon>
        <taxon>Gammaproteobacteria</taxon>
        <taxon>Alteromonadales</taxon>
        <taxon>Moritellaceae</taxon>
        <taxon>Moritella</taxon>
    </lineage>
</organism>
<evidence type="ECO:0000313" key="2">
    <source>
        <dbReference type="Proteomes" id="UP000183794"/>
    </source>
</evidence>
<dbReference type="Proteomes" id="UP000183794">
    <property type="component" value="Unassembled WGS sequence"/>
</dbReference>
<keyword evidence="1" id="KW-0436">Ligase</keyword>
<gene>
    <name evidence="1" type="ORF">NVI5450_1617</name>
</gene>
<dbReference type="AlphaFoldDB" id="A0A1L0B0J6"/>